<dbReference type="EMBL" id="KV454014">
    <property type="protein sequence ID" value="ODV95578.1"/>
    <property type="molecule type" value="Genomic_DNA"/>
</dbReference>
<dbReference type="Proteomes" id="UP000094236">
    <property type="component" value="Unassembled WGS sequence"/>
</dbReference>
<reference evidence="2" key="1">
    <citation type="submission" date="2016-05" db="EMBL/GenBank/DDBJ databases">
        <title>Comparative genomics of biotechnologically important yeasts.</title>
        <authorList>
            <consortium name="DOE Joint Genome Institute"/>
            <person name="Riley R."/>
            <person name="Haridas S."/>
            <person name="Wolfe K.H."/>
            <person name="Lopes M.R."/>
            <person name="Hittinger C.T."/>
            <person name="Goker M."/>
            <person name="Salamov A."/>
            <person name="Wisecaver J."/>
            <person name="Long T.M."/>
            <person name="Aerts A.L."/>
            <person name="Barry K."/>
            <person name="Choi C."/>
            <person name="Clum A."/>
            <person name="Coughlan A.Y."/>
            <person name="Deshpande S."/>
            <person name="Douglass A.P."/>
            <person name="Hanson S.J."/>
            <person name="Klenk H.-P."/>
            <person name="Labutti K."/>
            <person name="Lapidus A."/>
            <person name="Lindquist E."/>
            <person name="Lipzen A."/>
            <person name="Meier-Kolthoff J.P."/>
            <person name="Ohm R.A."/>
            <person name="Otillar R.P."/>
            <person name="Pangilinan J."/>
            <person name="Peng Y."/>
            <person name="Rokas A."/>
            <person name="Rosa C.A."/>
            <person name="Scheuner C."/>
            <person name="Sibirny A.A."/>
            <person name="Slot J.C."/>
            <person name="Stielow J.B."/>
            <person name="Sun H."/>
            <person name="Kurtzman C.P."/>
            <person name="Blackwell M."/>
            <person name="Grigoriev I.V."/>
            <person name="Jeffries T.W."/>
        </authorList>
    </citation>
    <scope>NUCLEOTIDE SEQUENCE [LARGE SCALE GENOMIC DNA]</scope>
    <source>
        <strain evidence="2">NRRL Y-2460</strain>
    </source>
</reference>
<proteinExistence type="predicted"/>
<dbReference type="AlphaFoldDB" id="A0A1E4TV96"/>
<sequence length="65" mass="7884">MNNSERSIFQVNINIYYFTYSVNDIKWLWTYGQFKNLKPSLETQSDMKVKRIIKWGSETSLHNYN</sequence>
<keyword evidence="2" id="KW-1185">Reference proteome</keyword>
<evidence type="ECO:0000313" key="1">
    <source>
        <dbReference type="EMBL" id="ODV95578.1"/>
    </source>
</evidence>
<gene>
    <name evidence="1" type="ORF">PACTADRAFT_50280</name>
</gene>
<feature type="non-terminal residue" evidence="1">
    <location>
        <position position="65"/>
    </location>
</feature>
<protein>
    <submittedName>
        <fullName evidence="1">Uncharacterized protein</fullName>
    </submittedName>
</protein>
<organism evidence="1 2">
    <name type="scientific">Pachysolen tannophilus NRRL Y-2460</name>
    <dbReference type="NCBI Taxonomy" id="669874"/>
    <lineage>
        <taxon>Eukaryota</taxon>
        <taxon>Fungi</taxon>
        <taxon>Dikarya</taxon>
        <taxon>Ascomycota</taxon>
        <taxon>Saccharomycotina</taxon>
        <taxon>Pichiomycetes</taxon>
        <taxon>Pachysolenaceae</taxon>
        <taxon>Pachysolen</taxon>
    </lineage>
</organism>
<accession>A0A1E4TV96</accession>
<evidence type="ECO:0000313" key="2">
    <source>
        <dbReference type="Proteomes" id="UP000094236"/>
    </source>
</evidence>
<name>A0A1E4TV96_PACTA</name>